<proteinExistence type="predicted"/>
<gene>
    <name evidence="1" type="ORF">GCM10023338_08630</name>
</gene>
<organism evidence="1 2">
    <name type="scientific">Wohlfahrtiimonas larvae</name>
    <dbReference type="NCBI Taxonomy" id="1157986"/>
    <lineage>
        <taxon>Bacteria</taxon>
        <taxon>Pseudomonadati</taxon>
        <taxon>Pseudomonadota</taxon>
        <taxon>Gammaproteobacteria</taxon>
        <taxon>Cardiobacteriales</taxon>
        <taxon>Ignatzschineriaceae</taxon>
        <taxon>Wohlfahrtiimonas</taxon>
    </lineage>
</organism>
<evidence type="ECO:0000313" key="2">
    <source>
        <dbReference type="Proteomes" id="UP001500631"/>
    </source>
</evidence>
<keyword evidence="2" id="KW-1185">Reference proteome</keyword>
<sequence>MNPFLRAKQTAIAAAVASDENSGQRSEFELLMVKLTRDKQALSDIQGTPGKIAYKNEYFETYWPWCEGILSQNEKREDPILIHMFIWAFDIGDLDKALQLSEYMLDHDIQLNKTTSFSITTAGFIARSIADLGQFPDLTLGELQPFFDLVKDKDMPNQVLAELYKTAAILSKEENQLNDALAYFTRAKQLYEKVGVKKLITEVEKLIAEQEENKD</sequence>
<name>A0ABP9MIP3_9GAMM</name>
<comment type="caution">
    <text evidence="1">The sequence shown here is derived from an EMBL/GenBank/DDBJ whole genome shotgun (WGS) entry which is preliminary data.</text>
</comment>
<evidence type="ECO:0000313" key="1">
    <source>
        <dbReference type="EMBL" id="GAA5097296.1"/>
    </source>
</evidence>
<dbReference type="Proteomes" id="UP001500631">
    <property type="component" value="Unassembled WGS sequence"/>
</dbReference>
<accession>A0ABP9MIP3</accession>
<dbReference type="RefSeq" id="WP_345667288.1">
    <property type="nucleotide sequence ID" value="NZ_BAABKE010000002.1"/>
</dbReference>
<dbReference type="InterPro" id="IPR010270">
    <property type="entry name" value="Phage_P2_GpM"/>
</dbReference>
<dbReference type="EMBL" id="BAABKE010000002">
    <property type="protein sequence ID" value="GAA5097296.1"/>
    <property type="molecule type" value="Genomic_DNA"/>
</dbReference>
<dbReference type="Pfam" id="PF05944">
    <property type="entry name" value="Phage_term_smal"/>
    <property type="match status" value="1"/>
</dbReference>
<reference evidence="2" key="1">
    <citation type="journal article" date="2019" name="Int. J. Syst. Evol. Microbiol.">
        <title>The Global Catalogue of Microorganisms (GCM) 10K type strain sequencing project: providing services to taxonomists for standard genome sequencing and annotation.</title>
        <authorList>
            <consortium name="The Broad Institute Genomics Platform"/>
            <consortium name="The Broad Institute Genome Sequencing Center for Infectious Disease"/>
            <person name="Wu L."/>
            <person name="Ma J."/>
        </authorList>
    </citation>
    <scope>NUCLEOTIDE SEQUENCE [LARGE SCALE GENOMIC DNA]</scope>
    <source>
        <strain evidence="2">JCM 18424</strain>
    </source>
</reference>
<protein>
    <recommendedName>
        <fullName evidence="3">Terminase</fullName>
    </recommendedName>
</protein>
<evidence type="ECO:0008006" key="3">
    <source>
        <dbReference type="Google" id="ProtNLM"/>
    </source>
</evidence>